<dbReference type="EMBL" id="BMCU01000001">
    <property type="protein sequence ID" value="GGF96503.1"/>
    <property type="molecule type" value="Genomic_DNA"/>
</dbReference>
<gene>
    <name evidence="1" type="ORF">GCM10007304_08090</name>
</gene>
<evidence type="ECO:0000313" key="1">
    <source>
        <dbReference type="EMBL" id="GGF96503.1"/>
    </source>
</evidence>
<dbReference type="Proteomes" id="UP000654257">
    <property type="component" value="Unassembled WGS sequence"/>
</dbReference>
<protein>
    <recommendedName>
        <fullName evidence="3">DUF2505 domain-containing protein</fullName>
    </recommendedName>
</protein>
<dbReference type="RefSeq" id="WP_188543371.1">
    <property type="nucleotide sequence ID" value="NZ_BMCU01000001.1"/>
</dbReference>
<name>A0A917CSR2_9NOCA</name>
<evidence type="ECO:0008006" key="3">
    <source>
        <dbReference type="Google" id="ProtNLM"/>
    </source>
</evidence>
<proteinExistence type="predicted"/>
<organism evidence="1 2">
    <name type="scientific">Rhodococcoides trifolii</name>
    <dbReference type="NCBI Taxonomy" id="908250"/>
    <lineage>
        <taxon>Bacteria</taxon>
        <taxon>Bacillati</taxon>
        <taxon>Actinomycetota</taxon>
        <taxon>Actinomycetes</taxon>
        <taxon>Mycobacteriales</taxon>
        <taxon>Nocardiaceae</taxon>
        <taxon>Rhodococcoides</taxon>
    </lineage>
</organism>
<accession>A0A917CSR2</accession>
<sequence>MAQPIEQNTDYPCTVAELYGALTSEMYWKDRVSEFGLGSRVVEFFGVDGRTTSVVDQAVDAEMLPKALRRFAGADMSARCTEWWDPLVDQSASGGYELEVSRVPIVIAGDVTMTATSESTSRLIFVGTVTSTIPVMGPVVEKIMLGEVDKSFAAEKEFTLGWLNARH</sequence>
<keyword evidence="2" id="KW-1185">Reference proteome</keyword>
<dbReference type="InterPro" id="IPR019639">
    <property type="entry name" value="DUF2505"/>
</dbReference>
<dbReference type="Pfam" id="PF10698">
    <property type="entry name" value="DUF2505"/>
    <property type="match status" value="1"/>
</dbReference>
<evidence type="ECO:0000313" key="2">
    <source>
        <dbReference type="Proteomes" id="UP000654257"/>
    </source>
</evidence>
<comment type="caution">
    <text evidence="1">The sequence shown here is derived from an EMBL/GenBank/DDBJ whole genome shotgun (WGS) entry which is preliminary data.</text>
</comment>
<dbReference type="AlphaFoldDB" id="A0A917CSR2"/>
<reference evidence="1" key="2">
    <citation type="submission" date="2020-09" db="EMBL/GenBank/DDBJ databases">
        <authorList>
            <person name="Sun Q."/>
            <person name="Sedlacek I."/>
        </authorList>
    </citation>
    <scope>NUCLEOTIDE SEQUENCE</scope>
    <source>
        <strain evidence="1">CCM 7905</strain>
    </source>
</reference>
<reference evidence="1" key="1">
    <citation type="journal article" date="2014" name="Int. J. Syst. Evol. Microbiol.">
        <title>Complete genome sequence of Corynebacterium casei LMG S-19264T (=DSM 44701T), isolated from a smear-ripened cheese.</title>
        <authorList>
            <consortium name="US DOE Joint Genome Institute (JGI-PGF)"/>
            <person name="Walter F."/>
            <person name="Albersmeier A."/>
            <person name="Kalinowski J."/>
            <person name="Ruckert C."/>
        </authorList>
    </citation>
    <scope>NUCLEOTIDE SEQUENCE</scope>
    <source>
        <strain evidence="1">CCM 7905</strain>
    </source>
</reference>